<dbReference type="NCBIfam" id="TIGR00756">
    <property type="entry name" value="PPR"/>
    <property type="match status" value="7"/>
</dbReference>
<evidence type="ECO:0008006" key="6">
    <source>
        <dbReference type="Google" id="ProtNLM"/>
    </source>
</evidence>
<keyword evidence="5" id="KW-1185">Reference proteome</keyword>
<feature type="repeat" description="PPR" evidence="3">
    <location>
        <begin position="271"/>
        <end position="305"/>
    </location>
</feature>
<dbReference type="PANTHER" id="PTHR47936:SF1">
    <property type="entry name" value="PENTATRICOPEPTIDE REPEAT-CONTAINING PROTEIN GUN1, CHLOROPLASTIC"/>
    <property type="match status" value="1"/>
</dbReference>
<name>A0AAP0DFZ2_9ASTR</name>
<evidence type="ECO:0000256" key="2">
    <source>
        <dbReference type="ARBA" id="ARBA00022737"/>
    </source>
</evidence>
<dbReference type="PANTHER" id="PTHR47936">
    <property type="entry name" value="PPR_LONG DOMAIN-CONTAINING PROTEIN"/>
    <property type="match status" value="1"/>
</dbReference>
<feature type="repeat" description="PPR" evidence="3">
    <location>
        <begin position="306"/>
        <end position="340"/>
    </location>
</feature>
<dbReference type="Pfam" id="PF12854">
    <property type="entry name" value="PPR_1"/>
    <property type="match status" value="2"/>
</dbReference>
<evidence type="ECO:0000256" key="3">
    <source>
        <dbReference type="PROSITE-ProRule" id="PRU00708"/>
    </source>
</evidence>
<proteinExistence type="inferred from homology"/>
<dbReference type="Pfam" id="PF01535">
    <property type="entry name" value="PPR"/>
    <property type="match status" value="1"/>
</dbReference>
<feature type="repeat" description="PPR" evidence="3">
    <location>
        <begin position="235"/>
        <end position="269"/>
    </location>
</feature>
<dbReference type="EMBL" id="JBCNJP010000010">
    <property type="protein sequence ID" value="KAK9072037.1"/>
    <property type="molecule type" value="Genomic_DNA"/>
</dbReference>
<feature type="repeat" description="PPR" evidence="3">
    <location>
        <begin position="199"/>
        <end position="233"/>
    </location>
</feature>
<dbReference type="Pfam" id="PF13041">
    <property type="entry name" value="PPR_2"/>
    <property type="match status" value="2"/>
</dbReference>
<feature type="repeat" description="PPR" evidence="3">
    <location>
        <begin position="411"/>
        <end position="445"/>
    </location>
</feature>
<dbReference type="PROSITE" id="PS51375">
    <property type="entry name" value="PPR"/>
    <property type="match status" value="7"/>
</dbReference>
<protein>
    <recommendedName>
        <fullName evidence="6">Pentatricopeptide repeat-containing protein</fullName>
    </recommendedName>
</protein>
<organism evidence="4 5">
    <name type="scientific">Deinandra increscens subsp. villosa</name>
    <dbReference type="NCBI Taxonomy" id="3103831"/>
    <lineage>
        <taxon>Eukaryota</taxon>
        <taxon>Viridiplantae</taxon>
        <taxon>Streptophyta</taxon>
        <taxon>Embryophyta</taxon>
        <taxon>Tracheophyta</taxon>
        <taxon>Spermatophyta</taxon>
        <taxon>Magnoliopsida</taxon>
        <taxon>eudicotyledons</taxon>
        <taxon>Gunneridae</taxon>
        <taxon>Pentapetalae</taxon>
        <taxon>asterids</taxon>
        <taxon>campanulids</taxon>
        <taxon>Asterales</taxon>
        <taxon>Asteraceae</taxon>
        <taxon>Asteroideae</taxon>
        <taxon>Heliantheae alliance</taxon>
        <taxon>Madieae</taxon>
        <taxon>Madiinae</taxon>
        <taxon>Deinandra</taxon>
    </lineage>
</organism>
<keyword evidence="2" id="KW-0677">Repeat</keyword>
<comment type="caution">
    <text evidence="4">The sequence shown here is derived from an EMBL/GenBank/DDBJ whole genome shotgun (WGS) entry which is preliminary data.</text>
</comment>
<comment type="similarity">
    <text evidence="1">Belongs to the PPR family. P subfamily.</text>
</comment>
<evidence type="ECO:0000313" key="5">
    <source>
        <dbReference type="Proteomes" id="UP001408789"/>
    </source>
</evidence>
<dbReference type="SUPFAM" id="SSF81901">
    <property type="entry name" value="HCP-like"/>
    <property type="match status" value="1"/>
</dbReference>
<dbReference type="AlphaFoldDB" id="A0AAP0DFZ2"/>
<evidence type="ECO:0000313" key="4">
    <source>
        <dbReference type="EMBL" id="KAK9072037.1"/>
    </source>
</evidence>
<evidence type="ECO:0000256" key="1">
    <source>
        <dbReference type="ARBA" id="ARBA00007626"/>
    </source>
</evidence>
<reference evidence="4 5" key="1">
    <citation type="submission" date="2024-04" db="EMBL/GenBank/DDBJ databases">
        <title>The reference genome of an endangered Asteraceae, Deinandra increscens subsp. villosa, native to the Central Coast of California.</title>
        <authorList>
            <person name="Guilliams M."/>
            <person name="Hasenstab-Lehman K."/>
            <person name="Meyer R."/>
            <person name="Mcevoy S."/>
        </authorList>
    </citation>
    <scope>NUCLEOTIDE SEQUENCE [LARGE SCALE GENOMIC DNA]</scope>
    <source>
        <tissue evidence="4">Leaf</tissue>
    </source>
</reference>
<feature type="repeat" description="PPR" evidence="3">
    <location>
        <begin position="376"/>
        <end position="410"/>
    </location>
</feature>
<accession>A0AAP0DFZ2</accession>
<gene>
    <name evidence="4" type="ORF">SSX86_008469</name>
</gene>
<sequence>MHSLKCNAGRARQFSTSFSKEPSVVPWISPHHYIRAKSPKPDPPTEPFAEIPKKSKYISHESAIKLIKHEKDPHRVIKIFNMVTNQRGFNHNHSTYAVTLHRLARLKEFERVDSVLHQMTYETCKFHESIFLDLMAHFSKSSLHDRVVEMFNTIQPIVREKPSLKAVSTCLNLLVDSNQVDLARSFLLHTKTTLHLQPNTCILNILVKHHCKNGNLESAFEVVKEMKLSDVSYPNLITYSTLMDGLCTKGRLEEAIKLFEEMVSKDKIVPDALTYNILINGFCRGGKVDRALKIIDFMKKNGCNPNIFNYSTLMNGFCKEGNLQEAKRVFNEMKSVRLRLDKIGYTTYINCLCRAGEIDEAIECVKEMEEKDCKGDHVTFNIILVGLCRYDRTYEALEMLEMLERQGVYLDKSSYRIVLNSLCRLGDFQKATELVSVMGSRGFLPHFATSNDLLVNLCEGGSVADATMLLAVLVPMRFNPEPHVWCRLIEVMGRGRRLLATFELVDVLTKVNADGRNPEECRVLTSYK</sequence>
<dbReference type="InterPro" id="IPR011990">
    <property type="entry name" value="TPR-like_helical_dom_sf"/>
</dbReference>
<dbReference type="Gene3D" id="1.25.40.10">
    <property type="entry name" value="Tetratricopeptide repeat domain"/>
    <property type="match status" value="4"/>
</dbReference>
<dbReference type="Proteomes" id="UP001408789">
    <property type="component" value="Unassembled WGS sequence"/>
</dbReference>
<feature type="repeat" description="PPR" evidence="3">
    <location>
        <begin position="341"/>
        <end position="375"/>
    </location>
</feature>
<dbReference type="InterPro" id="IPR002885">
    <property type="entry name" value="PPR_rpt"/>
</dbReference>